<keyword evidence="1" id="KW-0472">Membrane</keyword>
<reference evidence="2 3" key="2">
    <citation type="submission" date="2014-03" db="EMBL/GenBank/DDBJ databases">
        <title>The Genome Sequence of Anncaliia algerae insect isolate PRA339.</title>
        <authorList>
            <consortium name="The Broad Institute Genome Sequencing Platform"/>
            <consortium name="The Broad Institute Genome Sequencing Center for Infectious Disease"/>
            <person name="Cuomo C."/>
            <person name="Becnel J."/>
            <person name="Sanscrainte N."/>
            <person name="Walker B."/>
            <person name="Young S.K."/>
            <person name="Zeng Q."/>
            <person name="Gargeya S."/>
            <person name="Fitzgerald M."/>
            <person name="Haas B."/>
            <person name="Abouelleil A."/>
            <person name="Alvarado L."/>
            <person name="Arachchi H.M."/>
            <person name="Berlin A.M."/>
            <person name="Chapman S.B."/>
            <person name="Dewar J."/>
            <person name="Goldberg J."/>
            <person name="Griggs A."/>
            <person name="Gujja S."/>
            <person name="Hansen M."/>
            <person name="Howarth C."/>
            <person name="Imamovic A."/>
            <person name="Larimer J."/>
            <person name="McCowan C."/>
            <person name="Murphy C."/>
            <person name="Neiman D."/>
            <person name="Pearson M."/>
            <person name="Priest M."/>
            <person name="Roberts A."/>
            <person name="Saif S."/>
            <person name="Shea T."/>
            <person name="Sisk P."/>
            <person name="Sykes S."/>
            <person name="Wortman J."/>
            <person name="Nusbaum C."/>
            <person name="Birren B."/>
        </authorList>
    </citation>
    <scope>NUCLEOTIDE SEQUENCE [LARGE SCALE GENOMIC DNA]</scope>
    <source>
        <strain evidence="2 3">PRA339</strain>
    </source>
</reference>
<dbReference type="VEuPathDB" id="MicrosporidiaDB:H312_02972"/>
<protein>
    <submittedName>
        <fullName evidence="2">Uncharacterized protein</fullName>
    </submittedName>
</protein>
<dbReference type="EMBL" id="KK365245">
    <property type="protein sequence ID" value="KCZ79632.1"/>
    <property type="molecule type" value="Genomic_DNA"/>
</dbReference>
<proteinExistence type="predicted"/>
<sequence length="119" mass="14522">MVYWGCNRYLFKYIWIVLRIYNCIFFEQSNSILFFPKINPLYFINSTGYLNAFLKENSNSRVIVLKKEFILMIYNFYIFYNFFLQHRPFLFPLCKNSSMRSLFLSKLTSSIFTLLYITN</sequence>
<organism evidence="2 3">
    <name type="scientific">Anncaliia algerae PRA339</name>
    <dbReference type="NCBI Taxonomy" id="1288291"/>
    <lineage>
        <taxon>Eukaryota</taxon>
        <taxon>Fungi</taxon>
        <taxon>Fungi incertae sedis</taxon>
        <taxon>Microsporidia</taxon>
        <taxon>Tubulinosematoidea</taxon>
        <taxon>Tubulinosematidae</taxon>
        <taxon>Anncaliia</taxon>
    </lineage>
</organism>
<keyword evidence="1" id="KW-1133">Transmembrane helix</keyword>
<keyword evidence="1" id="KW-0812">Transmembrane</keyword>
<keyword evidence="3" id="KW-1185">Reference proteome</keyword>
<dbReference type="AlphaFoldDB" id="A0A059EXQ2"/>
<dbReference type="Proteomes" id="UP000030655">
    <property type="component" value="Unassembled WGS sequence"/>
</dbReference>
<reference evidence="3" key="1">
    <citation type="submission" date="2013-02" db="EMBL/GenBank/DDBJ databases">
        <authorList>
            <consortium name="The Broad Institute Genome Sequencing Platform"/>
            <person name="Cuomo C."/>
            <person name="Becnel J."/>
            <person name="Sanscrainte N."/>
            <person name="Walker B."/>
            <person name="Young S.K."/>
            <person name="Zeng Q."/>
            <person name="Gargeya S."/>
            <person name="Fitzgerald M."/>
            <person name="Haas B."/>
            <person name="Abouelleil A."/>
            <person name="Alvarado L."/>
            <person name="Arachchi H.M."/>
            <person name="Berlin A.M."/>
            <person name="Chapman S.B."/>
            <person name="Dewar J."/>
            <person name="Goldberg J."/>
            <person name="Griggs A."/>
            <person name="Gujja S."/>
            <person name="Hansen M."/>
            <person name="Howarth C."/>
            <person name="Imamovic A."/>
            <person name="Larimer J."/>
            <person name="McCowan C."/>
            <person name="Murphy C."/>
            <person name="Neiman D."/>
            <person name="Pearson M."/>
            <person name="Priest M."/>
            <person name="Roberts A."/>
            <person name="Saif S."/>
            <person name="Shea T."/>
            <person name="Sisk P."/>
            <person name="Sykes S."/>
            <person name="Wortman J."/>
            <person name="Nusbaum C."/>
            <person name="Birren B."/>
        </authorList>
    </citation>
    <scope>NUCLEOTIDE SEQUENCE [LARGE SCALE GENOMIC DNA]</scope>
    <source>
        <strain evidence="3">PRA339</strain>
    </source>
</reference>
<accession>A0A059EXQ2</accession>
<evidence type="ECO:0000313" key="2">
    <source>
        <dbReference type="EMBL" id="KCZ79632.1"/>
    </source>
</evidence>
<gene>
    <name evidence="2" type="ORF">H312_02972</name>
</gene>
<evidence type="ECO:0000313" key="3">
    <source>
        <dbReference type="Proteomes" id="UP000030655"/>
    </source>
</evidence>
<feature type="transmembrane region" description="Helical" evidence="1">
    <location>
        <begin position="69"/>
        <end position="86"/>
    </location>
</feature>
<evidence type="ECO:0000256" key="1">
    <source>
        <dbReference type="SAM" id="Phobius"/>
    </source>
</evidence>
<dbReference type="HOGENOM" id="CLU_2060924_0_0_1"/>
<name>A0A059EXQ2_9MICR</name>